<feature type="compositionally biased region" description="Basic and acidic residues" evidence="1">
    <location>
        <begin position="108"/>
        <end position="122"/>
    </location>
</feature>
<sequence length="613" mass="68766">MKVTLTLKRPPSADDITYLHQSLKAIHPEVTETSREDLRISFAAPTTDIEAFVDLFSSWLHSSSPDVIMEGYAVVSDSLCTTVSQNQGIGGLAPGFEISLQGKAGHQTTRDGDGEGANESHQELSTANRPGNDRPATSVSATNNQGIFAIAASCVDVALDSLAFSPPMHGPSFLSFLCIIVIWYCVNTDRDYIHPLLTQLIPAGHCACQTSTTFQCASCLTCSHPGLVQQLSPAPAWEFQPARDGSNEGLDRAQCTNAFPGLFEDVVRATAFWKSQGALAMEDLDEIPLAYGMARAFIHAGELYVVAARSKGEDHRRKIVAVLSSIHRALVADANRTSRRDIEFVFSVEDKVEDVTNSDHPVWTLARSATEEAVWLMPDFGFWAWENIQNSIGPYDQVVNRIKRADIPWSEKKPQLVWRGKPSFAPKLRRALMEAARDQPWGDVKQVDWDQRTNIIPMEDHCQYMFIAHVEGRSYSASLKYRQACNSVIVAHKLQYIQHHHYLLVPDGPQQNYVEVERDFSDLSDKLEPLLADPSLAERIANNSVRTFRERYLTKAAEACYWRTLFEGYGSVWNSSVPVWSEAYQRERGLRYESFLLMDSQLMFEFDALRLTY</sequence>
<dbReference type="InterPro" id="IPR006598">
    <property type="entry name" value="CAP10"/>
</dbReference>
<dbReference type="InterPro" id="IPR051091">
    <property type="entry name" value="O-Glucosyltr/Glycosyltrsf_90"/>
</dbReference>
<evidence type="ECO:0000256" key="1">
    <source>
        <dbReference type="SAM" id="MobiDB-lite"/>
    </source>
</evidence>
<name>A0A401KG42_ASPAW</name>
<dbReference type="SMART" id="SM00672">
    <property type="entry name" value="CAP10"/>
    <property type="match status" value="1"/>
</dbReference>
<accession>A0A401KG42</accession>
<dbReference type="Pfam" id="PF05686">
    <property type="entry name" value="Glyco_transf_90"/>
    <property type="match status" value="1"/>
</dbReference>
<organism evidence="3 4">
    <name type="scientific">Aspergillus awamori</name>
    <name type="common">Black koji mold</name>
    <dbReference type="NCBI Taxonomy" id="105351"/>
    <lineage>
        <taxon>Eukaryota</taxon>
        <taxon>Fungi</taxon>
        <taxon>Dikarya</taxon>
        <taxon>Ascomycota</taxon>
        <taxon>Pezizomycotina</taxon>
        <taxon>Eurotiomycetes</taxon>
        <taxon>Eurotiomycetidae</taxon>
        <taxon>Eurotiales</taxon>
        <taxon>Aspergillaceae</taxon>
        <taxon>Aspergillus</taxon>
    </lineage>
</organism>
<gene>
    <name evidence="3" type="ORF">AAWM_01106</name>
</gene>
<evidence type="ECO:0000313" key="4">
    <source>
        <dbReference type="Proteomes" id="UP000286921"/>
    </source>
</evidence>
<evidence type="ECO:0000259" key="2">
    <source>
        <dbReference type="SMART" id="SM00672"/>
    </source>
</evidence>
<dbReference type="AlphaFoldDB" id="A0A401KG42"/>
<evidence type="ECO:0000313" key="3">
    <source>
        <dbReference type="EMBL" id="GCB18221.1"/>
    </source>
</evidence>
<dbReference type="PANTHER" id="PTHR12203">
    <property type="entry name" value="KDEL LYS-ASP-GLU-LEU CONTAINING - RELATED"/>
    <property type="match status" value="1"/>
</dbReference>
<proteinExistence type="predicted"/>
<feature type="domain" description="Glycosyl transferase CAP10" evidence="2">
    <location>
        <begin position="341"/>
        <end position="576"/>
    </location>
</feature>
<reference evidence="3 4" key="1">
    <citation type="submission" date="2016-09" db="EMBL/GenBank/DDBJ databases">
        <title>Aspergillus awamori IFM 58123T.</title>
        <authorList>
            <person name="Kusuya Y."/>
            <person name="Shimizu M."/>
            <person name="Takahashi H."/>
            <person name="Yaguchi T."/>
        </authorList>
    </citation>
    <scope>NUCLEOTIDE SEQUENCE [LARGE SCALE GENOMIC DNA]</scope>
    <source>
        <strain evidence="3 4">IFM 58123</strain>
    </source>
</reference>
<keyword evidence="3" id="KW-0808">Transferase</keyword>
<protein>
    <submittedName>
        <fullName evidence="3">Protein O-glucosyltransferase 1</fullName>
    </submittedName>
</protein>
<dbReference type="GO" id="GO:0016740">
    <property type="term" value="F:transferase activity"/>
    <property type="evidence" value="ECO:0007669"/>
    <property type="project" value="UniProtKB-KW"/>
</dbReference>
<keyword evidence="4" id="KW-1185">Reference proteome</keyword>
<comment type="caution">
    <text evidence="3">The sequence shown here is derived from an EMBL/GenBank/DDBJ whole genome shotgun (WGS) entry which is preliminary data.</text>
</comment>
<dbReference type="Proteomes" id="UP000286921">
    <property type="component" value="Unassembled WGS sequence"/>
</dbReference>
<dbReference type="PANTHER" id="PTHR12203:SF107">
    <property type="entry name" value="GLYCOSYL TRANSFERASE CAP10 DOMAIN-CONTAINING PROTEIN"/>
    <property type="match status" value="1"/>
</dbReference>
<feature type="region of interest" description="Disordered" evidence="1">
    <location>
        <begin position="103"/>
        <end position="138"/>
    </location>
</feature>
<dbReference type="EMBL" id="BDHI01000001">
    <property type="protein sequence ID" value="GCB18221.1"/>
    <property type="molecule type" value="Genomic_DNA"/>
</dbReference>
<feature type="compositionally biased region" description="Polar residues" evidence="1">
    <location>
        <begin position="123"/>
        <end position="138"/>
    </location>
</feature>